<evidence type="ECO:0000256" key="1">
    <source>
        <dbReference type="ARBA" id="ARBA00004651"/>
    </source>
</evidence>
<dbReference type="InterPro" id="IPR045863">
    <property type="entry name" value="CorA_TM1_TM2"/>
</dbReference>
<keyword evidence="8" id="KW-0460">Magnesium</keyword>
<dbReference type="GO" id="GO:0005886">
    <property type="term" value="C:plasma membrane"/>
    <property type="evidence" value="ECO:0007669"/>
    <property type="project" value="UniProtKB-SubCell"/>
</dbReference>
<dbReference type="EMBL" id="FO818640">
    <property type="protein sequence ID" value="CDM98211.1"/>
    <property type="molecule type" value="Genomic_DNA"/>
</dbReference>
<dbReference type="Pfam" id="PF01544">
    <property type="entry name" value="CorA"/>
    <property type="match status" value="1"/>
</dbReference>
<evidence type="ECO:0000256" key="5">
    <source>
        <dbReference type="ARBA" id="ARBA00022692"/>
    </source>
</evidence>
<evidence type="ECO:0000256" key="6">
    <source>
        <dbReference type="ARBA" id="ARBA00022989"/>
    </source>
</evidence>
<dbReference type="GO" id="GO:0000287">
    <property type="term" value="F:magnesium ion binding"/>
    <property type="evidence" value="ECO:0007669"/>
    <property type="project" value="TreeGrafter"/>
</dbReference>
<dbReference type="GO" id="GO:0050897">
    <property type="term" value="F:cobalt ion binding"/>
    <property type="evidence" value="ECO:0007669"/>
    <property type="project" value="TreeGrafter"/>
</dbReference>
<organism evidence="9 10">
    <name type="scientific">Limnospira indica PCC 8005</name>
    <dbReference type="NCBI Taxonomy" id="376219"/>
    <lineage>
        <taxon>Bacteria</taxon>
        <taxon>Bacillati</taxon>
        <taxon>Cyanobacteriota</taxon>
        <taxon>Cyanophyceae</taxon>
        <taxon>Oscillatoriophycideae</taxon>
        <taxon>Oscillatoriales</taxon>
        <taxon>Sirenicapillariaceae</taxon>
        <taxon>Limnospira</taxon>
    </lineage>
</organism>
<name>A0A9P1P2X0_9CYAN</name>
<dbReference type="PANTHER" id="PTHR46494:SF1">
    <property type="entry name" value="CORA FAMILY METAL ION TRANSPORTER (EUROFUNG)"/>
    <property type="match status" value="1"/>
</dbReference>
<evidence type="ECO:0000256" key="4">
    <source>
        <dbReference type="ARBA" id="ARBA00022475"/>
    </source>
</evidence>
<dbReference type="AlphaFoldDB" id="A0A9P1P2X0"/>
<dbReference type="GO" id="GO:0015095">
    <property type="term" value="F:magnesium ion transmembrane transporter activity"/>
    <property type="evidence" value="ECO:0007669"/>
    <property type="project" value="UniProtKB-UniRule"/>
</dbReference>
<comment type="similarity">
    <text evidence="2 8">Belongs to the CorA metal ion transporter (MIT) (TC 1.A.35) family.</text>
</comment>
<dbReference type="FunFam" id="1.20.58.340:FF:000012">
    <property type="entry name" value="Magnesium transport protein CorA"/>
    <property type="match status" value="1"/>
</dbReference>
<evidence type="ECO:0000256" key="8">
    <source>
        <dbReference type="RuleBase" id="RU362010"/>
    </source>
</evidence>
<sequence length="399" mass="46702">MAIVYFMTSNVKPPSSPDPELEITEEDEEQSELDYFFDEPGTLPGTLDLKSDAVPPQLVVIEYNQTTAMRTIINSPSEYTRYHDSECISWLDIQGLGNLETWRQMTEIFNLHPIALEDVVNVPQRPKVVYYDNPDHVVIIAWMVMLSPRSQKLHKEQVSIILGEHYVITVQEKPKYDCLEPVRNRIRQNQGNITKYGTDYLAYAILDAIIDEFFPVLEVYSDMLEDLEDEVLFQPQSKTMQNIYKTKRDLIVLRRAIWYQRESLNILIRDKNKLVSKKVRVYLRDCYDNTVNIRDMLETYRELASDLISIYLSSMGNRMNEIMKVLTVISTIFIPLTFVVGVYGMNFDPETSPWNMPELKSYYGYPISLALMAIMAGSLIYFFWKRGWFNDFSQFDRDH</sequence>
<dbReference type="Gene3D" id="1.20.58.340">
    <property type="entry name" value="Magnesium transport protein CorA, transmembrane region"/>
    <property type="match status" value="2"/>
</dbReference>
<keyword evidence="7 8" id="KW-0472">Membrane</keyword>
<comment type="subcellular location">
    <subcellularLocation>
        <location evidence="1">Cell membrane</location>
        <topology evidence="1">Multi-pass membrane protein</topology>
    </subcellularLocation>
    <subcellularLocation>
        <location evidence="8">Membrane</location>
        <topology evidence="8">Multi-pass membrane protein</topology>
    </subcellularLocation>
</comment>
<dbReference type="SUPFAM" id="SSF143865">
    <property type="entry name" value="CorA soluble domain-like"/>
    <property type="match status" value="1"/>
</dbReference>
<evidence type="ECO:0000256" key="3">
    <source>
        <dbReference type="ARBA" id="ARBA00022448"/>
    </source>
</evidence>
<accession>A0A9P1P2X0</accession>
<dbReference type="InterPro" id="IPR045861">
    <property type="entry name" value="CorA_cytoplasmic_dom"/>
</dbReference>
<feature type="transmembrane region" description="Helical" evidence="8">
    <location>
        <begin position="325"/>
        <end position="343"/>
    </location>
</feature>
<keyword evidence="6 8" id="KW-1133">Transmembrane helix</keyword>
<keyword evidence="8" id="KW-0406">Ion transport</keyword>
<dbReference type="GO" id="GO:0015087">
    <property type="term" value="F:cobalt ion transmembrane transporter activity"/>
    <property type="evidence" value="ECO:0007669"/>
    <property type="project" value="UniProtKB-UniRule"/>
</dbReference>
<keyword evidence="3 8" id="KW-0813">Transport</keyword>
<reference evidence="9 10" key="1">
    <citation type="submission" date="2014-02" db="EMBL/GenBank/DDBJ databases">
        <authorList>
            <person name="Genoscope - CEA"/>
        </authorList>
    </citation>
    <scope>NUCLEOTIDE SEQUENCE [LARGE SCALE GENOMIC DNA]</scope>
    <source>
        <strain evidence="9 10">PCC 8005</strain>
    </source>
</reference>
<dbReference type="InterPro" id="IPR002523">
    <property type="entry name" value="MgTranspt_CorA/ZnTranspt_ZntB"/>
</dbReference>
<dbReference type="Gene3D" id="3.30.460.20">
    <property type="entry name" value="CorA soluble domain-like"/>
    <property type="match status" value="1"/>
</dbReference>
<dbReference type="Proteomes" id="UP000032946">
    <property type="component" value="Chromosome"/>
</dbReference>
<evidence type="ECO:0000256" key="2">
    <source>
        <dbReference type="ARBA" id="ARBA00009765"/>
    </source>
</evidence>
<evidence type="ECO:0000313" key="9">
    <source>
        <dbReference type="EMBL" id="CDM98211.1"/>
    </source>
</evidence>
<dbReference type="SUPFAM" id="SSF144083">
    <property type="entry name" value="Magnesium transport protein CorA, transmembrane region"/>
    <property type="match status" value="1"/>
</dbReference>
<dbReference type="RefSeq" id="WP_008056087.1">
    <property type="nucleotide sequence ID" value="NZ_FO818640.1"/>
</dbReference>
<proteinExistence type="inferred from homology"/>
<protein>
    <recommendedName>
        <fullName evidence="8">Magnesium transport protein CorA</fullName>
    </recommendedName>
</protein>
<evidence type="ECO:0000313" key="10">
    <source>
        <dbReference type="Proteomes" id="UP000032946"/>
    </source>
</evidence>
<dbReference type="NCBIfam" id="TIGR00383">
    <property type="entry name" value="corA"/>
    <property type="match status" value="1"/>
</dbReference>
<keyword evidence="10" id="KW-1185">Reference proteome</keyword>
<dbReference type="InterPro" id="IPR004488">
    <property type="entry name" value="Mg/Co-transport_prot_CorA"/>
</dbReference>
<feature type="transmembrane region" description="Helical" evidence="8">
    <location>
        <begin position="363"/>
        <end position="384"/>
    </location>
</feature>
<keyword evidence="5 8" id="KW-0812">Transmembrane</keyword>
<gene>
    <name evidence="8 9" type="primary">corA</name>
    <name evidence="9" type="ORF">ARTHRO_60812</name>
</gene>
<evidence type="ECO:0000256" key="7">
    <source>
        <dbReference type="ARBA" id="ARBA00023136"/>
    </source>
</evidence>
<dbReference type="CDD" id="cd12828">
    <property type="entry name" value="TmCorA-like_1"/>
    <property type="match status" value="1"/>
</dbReference>
<dbReference type="PANTHER" id="PTHR46494">
    <property type="entry name" value="CORA FAMILY METAL ION TRANSPORTER (EUROFUNG)"/>
    <property type="match status" value="1"/>
</dbReference>
<comment type="function">
    <text evidence="8">Mediates influx of magnesium ions.</text>
</comment>
<keyword evidence="4 8" id="KW-1003">Cell membrane</keyword>